<dbReference type="InterPro" id="IPR051568">
    <property type="entry name" value="LZTR1/Attractin"/>
</dbReference>
<evidence type="ECO:0000313" key="5">
    <source>
        <dbReference type="EnsemblMetazoa" id="XP_022656641"/>
    </source>
</evidence>
<dbReference type="Proteomes" id="UP000594260">
    <property type="component" value="Unplaced"/>
</dbReference>
<sequence length="982" mass="107372">MQRNRSGGNHDNLKQYCDNYCLKRVSTIYCDVIKGRKRNGSMAASRPLTASCAGVGAGVVGGAGMAETPPNNNGGHHGDIECCGGGVDAANGESGEAGWLAEGSECLTLDFGPFEIAHLWVQMPPCEEFVGARRSKHTAVAYKDAIYVFGGDNGREMLNDLLRFDGRDRSWSSCRAFSTGAAPAPRYHHSAVVHESSMFIFGGYTGDLHSNQNLANKNDLHEFRFTNGQWIEWKFEGRMPVPRSAHGAAVYDKKLWIFAGYDGNARLNDMWCTSLANSGPGGSGAGGQADRGLTEKKTWEEVNQLGERPPTCCNFPVAVARDSMFVFSGQSGAKITNSLYQFHFNERMWTRISTEHILRNAPPPPTRRYGHTMVAYDRHLYVFGGTADSIQSNDLHSFDLDEKMWSVVEPATSSVVPSGRLFHSAAVIGDAMYIFGGTKDNNTRSREMYRFQFSSHPKCTLHEDFSRLLRNRLFCDIEFLVGQEGIVVPAHMAFVAARSTFLRERILRAKEEQEERALLEGNGPSDTNTCSMLSVRLPDVPPEAFQLVLTYIYTDCIDPTDGDVSHKWEPGSNHIVLLMMQVYRLSVEFQMRQLEQLTVQYLEAAIKHRNVLLALQNASQLKLDSIKEFCLRFIVKECNYNQIVMSKEFETISQPLMVEIIRRRQAPPHRGPMISGGVSGNSLVGGGSSGSKGGPDGTVSSSSTATSAASGGSAAGGAGSGGSNLEQDMAALLREVGGPGGDFTDITLMLDGQPVRAHKCILAARCSYFEAMFRSFMPSDNVVNVAIGEMVPSAQAFHTLLRFIYHGSVDMPPEDSLYLFSAPYFYGFANNRLQAACKQNLERNVTTDNVIQVLEAADKIQAVDMKKHALSLIVKQYPRVAKVSRLRQLSRHLLLAILDALADDMARSGGKLRPDISYSNLCGTEGGVGASSNCASSGASVNGSIASGSNYYYYTPQQQASSGSSGAHTSYYQLEHLASNRD</sequence>
<dbReference type="Gene3D" id="3.30.710.10">
    <property type="entry name" value="Potassium Channel Kv1.1, Chain A"/>
    <property type="match status" value="2"/>
</dbReference>
<dbReference type="SUPFAM" id="SSF117281">
    <property type="entry name" value="Kelch motif"/>
    <property type="match status" value="2"/>
</dbReference>
<evidence type="ECO:0000256" key="1">
    <source>
        <dbReference type="ARBA" id="ARBA00022441"/>
    </source>
</evidence>
<evidence type="ECO:0000256" key="2">
    <source>
        <dbReference type="ARBA" id="ARBA00022737"/>
    </source>
</evidence>
<protein>
    <recommendedName>
        <fullName evidence="4">BTB domain-containing protein</fullName>
    </recommendedName>
</protein>
<dbReference type="InterPro" id="IPR015915">
    <property type="entry name" value="Kelch-typ_b-propeller"/>
</dbReference>
<keyword evidence="1" id="KW-0880">Kelch repeat</keyword>
<dbReference type="GO" id="GO:0005794">
    <property type="term" value="C:Golgi apparatus"/>
    <property type="evidence" value="ECO:0007669"/>
    <property type="project" value="TreeGrafter"/>
</dbReference>
<dbReference type="KEGG" id="vde:111248468"/>
<organism evidence="5 6">
    <name type="scientific">Varroa destructor</name>
    <name type="common">Honeybee mite</name>
    <dbReference type="NCBI Taxonomy" id="109461"/>
    <lineage>
        <taxon>Eukaryota</taxon>
        <taxon>Metazoa</taxon>
        <taxon>Ecdysozoa</taxon>
        <taxon>Arthropoda</taxon>
        <taxon>Chelicerata</taxon>
        <taxon>Arachnida</taxon>
        <taxon>Acari</taxon>
        <taxon>Parasitiformes</taxon>
        <taxon>Mesostigmata</taxon>
        <taxon>Gamasina</taxon>
        <taxon>Dermanyssoidea</taxon>
        <taxon>Varroidae</taxon>
        <taxon>Varroa</taxon>
    </lineage>
</organism>
<feature type="compositionally biased region" description="Gly residues" evidence="3">
    <location>
        <begin position="713"/>
        <end position="722"/>
    </location>
</feature>
<dbReference type="FunCoup" id="A0A7M7JVI5">
    <property type="interactions" value="1017"/>
</dbReference>
<reference evidence="5" key="1">
    <citation type="submission" date="2021-01" db="UniProtKB">
        <authorList>
            <consortium name="EnsemblMetazoa"/>
        </authorList>
    </citation>
    <scope>IDENTIFICATION</scope>
</reference>
<dbReference type="GO" id="GO:0003779">
    <property type="term" value="F:actin binding"/>
    <property type="evidence" value="ECO:0007669"/>
    <property type="project" value="UniProtKB-KW"/>
</dbReference>
<dbReference type="OMA" id="YKEAIYV"/>
<dbReference type="RefSeq" id="XP_022656641.1">
    <property type="nucleotide sequence ID" value="XM_022800906.1"/>
</dbReference>
<proteinExistence type="predicted"/>
<dbReference type="AlphaFoldDB" id="A0A7M7JVI5"/>
<keyword evidence="6" id="KW-1185">Reference proteome</keyword>
<dbReference type="CDD" id="cd18506">
    <property type="entry name" value="BACK2_LZTR1"/>
    <property type="match status" value="1"/>
</dbReference>
<dbReference type="SMART" id="SM00612">
    <property type="entry name" value="Kelch"/>
    <property type="match status" value="4"/>
</dbReference>
<dbReference type="InParanoid" id="A0A7M7JVI5"/>
<dbReference type="PANTHER" id="PTHR46376">
    <property type="entry name" value="LEUCINE-ZIPPER-LIKE TRANSCRIPTIONAL REGULATOR 1"/>
    <property type="match status" value="1"/>
</dbReference>
<accession>A0A7M7JVI5</accession>
<evidence type="ECO:0000256" key="3">
    <source>
        <dbReference type="SAM" id="MobiDB-lite"/>
    </source>
</evidence>
<dbReference type="OrthoDB" id="10250130at2759"/>
<feature type="domain" description="BTB" evidence="4">
    <location>
        <begin position="475"/>
        <end position="561"/>
    </location>
</feature>
<dbReference type="CDD" id="cd18505">
    <property type="entry name" value="BACK1_LZTR1"/>
    <property type="match status" value="1"/>
</dbReference>
<keyword evidence="2" id="KW-0677">Repeat</keyword>
<dbReference type="Gene3D" id="2.120.10.80">
    <property type="entry name" value="Kelch-type beta propeller"/>
    <property type="match status" value="2"/>
</dbReference>
<feature type="compositionally biased region" description="Gly residues" evidence="3">
    <location>
        <begin position="684"/>
        <end position="696"/>
    </location>
</feature>
<feature type="region of interest" description="Disordered" evidence="3">
    <location>
        <begin position="684"/>
        <end position="722"/>
    </location>
</feature>
<feature type="compositionally biased region" description="Low complexity" evidence="3">
    <location>
        <begin position="700"/>
        <end position="712"/>
    </location>
</feature>
<dbReference type="SMART" id="SM00225">
    <property type="entry name" value="BTB"/>
    <property type="match status" value="2"/>
</dbReference>
<evidence type="ECO:0000313" key="6">
    <source>
        <dbReference type="Proteomes" id="UP000594260"/>
    </source>
</evidence>
<dbReference type="Pfam" id="PF00651">
    <property type="entry name" value="BTB"/>
    <property type="match status" value="2"/>
</dbReference>
<dbReference type="CDD" id="cd18308">
    <property type="entry name" value="BTB1_POZ_LZTR1"/>
    <property type="match status" value="1"/>
</dbReference>
<dbReference type="FunFam" id="2.120.10.80:FF:000090">
    <property type="entry name" value="Leucine-zipper transcriptional regulator 1"/>
    <property type="match status" value="1"/>
</dbReference>
<dbReference type="CDD" id="cd18309">
    <property type="entry name" value="BTB2_POZ_LZTR1"/>
    <property type="match status" value="1"/>
</dbReference>
<name>A0A7M7JVI5_VARDE</name>
<dbReference type="PANTHER" id="PTHR46376:SF1">
    <property type="entry name" value="LEUCINE-ZIPPER-LIKE TRANSCRIPTIONAL REGULATOR 1"/>
    <property type="match status" value="1"/>
</dbReference>
<dbReference type="InterPro" id="IPR011333">
    <property type="entry name" value="SKP1/BTB/POZ_sf"/>
</dbReference>
<dbReference type="EnsemblMetazoa" id="XM_022800906">
    <property type="protein sequence ID" value="XP_022656641"/>
    <property type="gene ID" value="LOC111248468"/>
</dbReference>
<dbReference type="PROSITE" id="PS50097">
    <property type="entry name" value="BTB"/>
    <property type="match status" value="2"/>
</dbReference>
<dbReference type="InterPro" id="IPR006652">
    <property type="entry name" value="Kelch_1"/>
</dbReference>
<dbReference type="Pfam" id="PF24681">
    <property type="entry name" value="Kelch_KLHDC2_KLHL20_DRC7"/>
    <property type="match status" value="2"/>
</dbReference>
<dbReference type="GeneID" id="111248468"/>
<feature type="domain" description="BTB" evidence="4">
    <location>
        <begin position="744"/>
        <end position="813"/>
    </location>
</feature>
<dbReference type="InterPro" id="IPR000210">
    <property type="entry name" value="BTB/POZ_dom"/>
</dbReference>
<dbReference type="SUPFAM" id="SSF54695">
    <property type="entry name" value="POZ domain"/>
    <property type="match status" value="2"/>
</dbReference>
<evidence type="ECO:0000259" key="4">
    <source>
        <dbReference type="PROSITE" id="PS50097"/>
    </source>
</evidence>